<dbReference type="EMBL" id="SRLO01000520">
    <property type="protein sequence ID" value="TNN53284.1"/>
    <property type="molecule type" value="Genomic_DNA"/>
</dbReference>
<proteinExistence type="predicted"/>
<name>A0A4Z2GKI1_9TELE</name>
<dbReference type="AlphaFoldDB" id="A0A4Z2GKI1"/>
<comment type="caution">
    <text evidence="1">The sequence shown here is derived from an EMBL/GenBank/DDBJ whole genome shotgun (WGS) entry which is preliminary data.</text>
</comment>
<keyword evidence="2" id="KW-1185">Reference proteome</keyword>
<organism evidence="1 2">
    <name type="scientific">Liparis tanakae</name>
    <name type="common">Tanaka's snailfish</name>
    <dbReference type="NCBI Taxonomy" id="230148"/>
    <lineage>
        <taxon>Eukaryota</taxon>
        <taxon>Metazoa</taxon>
        <taxon>Chordata</taxon>
        <taxon>Craniata</taxon>
        <taxon>Vertebrata</taxon>
        <taxon>Euteleostomi</taxon>
        <taxon>Actinopterygii</taxon>
        <taxon>Neopterygii</taxon>
        <taxon>Teleostei</taxon>
        <taxon>Neoteleostei</taxon>
        <taxon>Acanthomorphata</taxon>
        <taxon>Eupercaria</taxon>
        <taxon>Perciformes</taxon>
        <taxon>Cottioidei</taxon>
        <taxon>Cottales</taxon>
        <taxon>Liparidae</taxon>
        <taxon>Liparis</taxon>
    </lineage>
</organism>
<protein>
    <submittedName>
        <fullName evidence="1">Uncharacterized protein</fullName>
    </submittedName>
</protein>
<gene>
    <name evidence="1" type="ORF">EYF80_036518</name>
</gene>
<evidence type="ECO:0000313" key="2">
    <source>
        <dbReference type="Proteomes" id="UP000314294"/>
    </source>
</evidence>
<dbReference type="Proteomes" id="UP000314294">
    <property type="component" value="Unassembled WGS sequence"/>
</dbReference>
<reference evidence="1 2" key="1">
    <citation type="submission" date="2019-03" db="EMBL/GenBank/DDBJ databases">
        <title>First draft genome of Liparis tanakae, snailfish: a comprehensive survey of snailfish specific genes.</title>
        <authorList>
            <person name="Kim W."/>
            <person name="Song I."/>
            <person name="Jeong J.-H."/>
            <person name="Kim D."/>
            <person name="Kim S."/>
            <person name="Ryu S."/>
            <person name="Song J.Y."/>
            <person name="Lee S.K."/>
        </authorList>
    </citation>
    <scope>NUCLEOTIDE SEQUENCE [LARGE SCALE GENOMIC DNA]</scope>
    <source>
        <tissue evidence="1">Muscle</tissue>
    </source>
</reference>
<sequence>MPPIVLHISTTLSSSLPYPFARVKTQFMAGESYRVSCSVGQALMLSILPLLPFTCLREIPMQLPILYSMSSSGEVTLALHGLQSTFLQNCIVRAFLCRSVLCFGGGGSAWNEPILMKRITQE</sequence>
<evidence type="ECO:0000313" key="1">
    <source>
        <dbReference type="EMBL" id="TNN53284.1"/>
    </source>
</evidence>
<accession>A0A4Z2GKI1</accession>